<evidence type="ECO:0000256" key="1">
    <source>
        <dbReference type="ARBA" id="ARBA00009477"/>
    </source>
</evidence>
<name>D5WUC9_KYRT2</name>
<dbReference type="HOGENOM" id="CLU_018816_1_2_9"/>
<dbReference type="STRING" id="562970.Btus_2732"/>
<keyword evidence="2" id="KW-0175">Coiled coil</keyword>
<dbReference type="Gene3D" id="1.10.287.470">
    <property type="entry name" value="Helix hairpin bin"/>
    <property type="match status" value="1"/>
</dbReference>
<dbReference type="GO" id="GO:1990281">
    <property type="term" value="C:efflux pump complex"/>
    <property type="evidence" value="ECO:0007669"/>
    <property type="project" value="TreeGrafter"/>
</dbReference>
<feature type="domain" description="YknX-like C-terminal permuted SH3-like" evidence="5">
    <location>
        <begin position="364"/>
        <end position="431"/>
    </location>
</feature>
<dbReference type="Pfam" id="PF25954">
    <property type="entry name" value="Beta-barrel_RND_2"/>
    <property type="match status" value="1"/>
</dbReference>
<dbReference type="Pfam" id="PF25881">
    <property type="entry name" value="HH_YBHG"/>
    <property type="match status" value="1"/>
</dbReference>
<dbReference type="InterPro" id="IPR006143">
    <property type="entry name" value="RND_pump_MFP"/>
</dbReference>
<protein>
    <submittedName>
        <fullName evidence="6">Efflux transporter, RND family, MFP subunit</fullName>
    </submittedName>
</protein>
<dbReference type="InterPro" id="IPR059052">
    <property type="entry name" value="HH_YbhG-like"/>
</dbReference>
<gene>
    <name evidence="6" type="ordered locus">Btus_2732</name>
</gene>
<evidence type="ECO:0000313" key="7">
    <source>
        <dbReference type="Proteomes" id="UP000002368"/>
    </source>
</evidence>
<dbReference type="KEGG" id="bts:Btus_2732"/>
<keyword evidence="7" id="KW-1185">Reference proteome</keyword>
<dbReference type="InterPro" id="IPR058637">
    <property type="entry name" value="YknX-like_C"/>
</dbReference>
<feature type="domain" description="YbhG-like alpha-helical hairpin" evidence="3">
    <location>
        <begin position="118"/>
        <end position="237"/>
    </location>
</feature>
<dbReference type="NCBIfam" id="TIGR01730">
    <property type="entry name" value="RND_mfp"/>
    <property type="match status" value="1"/>
</dbReference>
<comment type="similarity">
    <text evidence="1">Belongs to the membrane fusion protein (MFP) (TC 8.A.1) family.</text>
</comment>
<organism evidence="6 7">
    <name type="scientific">Kyrpidia tusciae (strain DSM 2912 / NBRC 15312 / T2)</name>
    <name type="common">Bacillus tusciae</name>
    <dbReference type="NCBI Taxonomy" id="562970"/>
    <lineage>
        <taxon>Bacteria</taxon>
        <taxon>Bacillati</taxon>
        <taxon>Bacillota</taxon>
        <taxon>Bacilli</taxon>
        <taxon>Bacillales</taxon>
        <taxon>Alicyclobacillaceae</taxon>
        <taxon>Kyrpidia</taxon>
    </lineage>
</organism>
<dbReference type="PANTHER" id="PTHR30469">
    <property type="entry name" value="MULTIDRUG RESISTANCE PROTEIN MDTA"/>
    <property type="match status" value="1"/>
</dbReference>
<evidence type="ECO:0000259" key="3">
    <source>
        <dbReference type="Pfam" id="PF25881"/>
    </source>
</evidence>
<dbReference type="Gene3D" id="2.40.30.170">
    <property type="match status" value="1"/>
</dbReference>
<dbReference type="EMBL" id="CP002017">
    <property type="protein sequence ID" value="ADG07381.1"/>
    <property type="molecule type" value="Genomic_DNA"/>
</dbReference>
<dbReference type="OrthoDB" id="2456449at2"/>
<dbReference type="GO" id="GO:0015562">
    <property type="term" value="F:efflux transmembrane transporter activity"/>
    <property type="evidence" value="ECO:0007669"/>
    <property type="project" value="TreeGrafter"/>
</dbReference>
<proteinExistence type="inferred from homology"/>
<dbReference type="Gene3D" id="2.40.50.100">
    <property type="match status" value="1"/>
</dbReference>
<dbReference type="Proteomes" id="UP000002368">
    <property type="component" value="Chromosome"/>
</dbReference>
<accession>D5WUC9</accession>
<dbReference type="InterPro" id="IPR058792">
    <property type="entry name" value="Beta-barrel_RND_2"/>
</dbReference>
<dbReference type="Gene3D" id="2.40.420.20">
    <property type="match status" value="1"/>
</dbReference>
<dbReference type="AlphaFoldDB" id="D5WUC9"/>
<dbReference type="Pfam" id="PF25989">
    <property type="entry name" value="YknX_C"/>
    <property type="match status" value="1"/>
</dbReference>
<feature type="coiled-coil region" evidence="2">
    <location>
        <begin position="153"/>
        <end position="211"/>
    </location>
</feature>
<evidence type="ECO:0000313" key="6">
    <source>
        <dbReference type="EMBL" id="ADG07381.1"/>
    </source>
</evidence>
<feature type="domain" description="CusB-like beta-barrel" evidence="4">
    <location>
        <begin position="286"/>
        <end position="355"/>
    </location>
</feature>
<evidence type="ECO:0000259" key="4">
    <source>
        <dbReference type="Pfam" id="PF25954"/>
    </source>
</evidence>
<evidence type="ECO:0000259" key="5">
    <source>
        <dbReference type="Pfam" id="PF25989"/>
    </source>
</evidence>
<evidence type="ECO:0000256" key="2">
    <source>
        <dbReference type="SAM" id="Coils"/>
    </source>
</evidence>
<reference evidence="6 7" key="1">
    <citation type="journal article" date="2011" name="Stand. Genomic Sci.">
        <title>Complete genome sequence of the thermophilic, hydrogen-oxidizing Bacillus tusciae type strain (T2) and reclassification in the new genus, Kyrpidia gen. nov. as Kyrpidia tusciae comb. nov. and emendation of the family Alicyclobacillaceae da Costa and Rainey, 2010.</title>
        <authorList>
            <person name="Klenk H.P."/>
            <person name="Lapidus A."/>
            <person name="Chertkov O."/>
            <person name="Copeland A."/>
            <person name="Del Rio T.G."/>
            <person name="Nolan M."/>
            <person name="Lucas S."/>
            <person name="Chen F."/>
            <person name="Tice H."/>
            <person name="Cheng J.F."/>
            <person name="Han C."/>
            <person name="Bruce D."/>
            <person name="Goodwin L."/>
            <person name="Pitluck S."/>
            <person name="Pati A."/>
            <person name="Ivanova N."/>
            <person name="Mavromatis K."/>
            <person name="Daum C."/>
            <person name="Chen A."/>
            <person name="Palaniappan K."/>
            <person name="Chang Y.J."/>
            <person name="Land M."/>
            <person name="Hauser L."/>
            <person name="Jeffries C.D."/>
            <person name="Detter J.C."/>
            <person name="Rohde M."/>
            <person name="Abt B."/>
            <person name="Pukall R."/>
            <person name="Goker M."/>
            <person name="Bristow J."/>
            <person name="Markowitz V."/>
            <person name="Hugenholtz P."/>
            <person name="Eisen J.A."/>
        </authorList>
    </citation>
    <scope>NUCLEOTIDE SEQUENCE [LARGE SCALE GENOMIC DNA]</scope>
    <source>
        <strain evidence="6 7">DSM 2912</strain>
    </source>
</reference>
<dbReference type="SUPFAM" id="SSF111369">
    <property type="entry name" value="HlyD-like secretion proteins"/>
    <property type="match status" value="2"/>
</dbReference>
<sequence length="433" mass="47347">MRRSKKRMRLTRAKGWCCSRMTELKRKNIVLWIALIALFALSFVLSGCQTKTETVDFPGIPVEVTRLKRGEIVHESAYYGETESRTRVTVSAKVSGTVNHLAKHNGDRVDQGELILSLDNTDIEATVAQAAAAVQVAEANVEKIKKGPEPEEITAAKENVRQAEIAVEAARTNLERTKKLFENGVVSLKESENVQHEYDLAMSRLAAAEQNLLLLKRSPTPEAVAVAEAELNKARTSYHTALSKRNDARVISPVSGYISGLVIQEGEFLAAGTPFAVIENPNAFHITVRVSESDIHFVRLGDNVTVKFPTLQLSTTGVVDEVSPSADPRTGLFPVKLTIENHDGQVKPGMVANVIIPLERHGSALVVPTNAVINDKGDTYVYVVEKGVARKRKVNTGIRSEQYVEIIDGLSVDEVVITAGVDLLVDGERVVVR</sequence>
<dbReference type="eggNOG" id="COG0845">
    <property type="taxonomic scope" value="Bacteria"/>
</dbReference>